<protein>
    <submittedName>
        <fullName evidence="4">Glycogen debranching protein</fullName>
    </submittedName>
</protein>
<organism evidence="4 5">
    <name type="scientific">Trinickia terrae</name>
    <dbReference type="NCBI Taxonomy" id="2571161"/>
    <lineage>
        <taxon>Bacteria</taxon>
        <taxon>Pseudomonadati</taxon>
        <taxon>Pseudomonadota</taxon>
        <taxon>Betaproteobacteria</taxon>
        <taxon>Burkholderiales</taxon>
        <taxon>Burkholderiaceae</taxon>
        <taxon>Trinickia</taxon>
    </lineage>
</organism>
<evidence type="ECO:0000256" key="1">
    <source>
        <dbReference type="SAM" id="MobiDB-lite"/>
    </source>
</evidence>
<dbReference type="EMBL" id="SWJE01000008">
    <property type="protein sequence ID" value="TKC87821.1"/>
    <property type="molecule type" value="Genomic_DNA"/>
</dbReference>
<keyword evidence="5" id="KW-1185">Reference proteome</keyword>
<dbReference type="SUPFAM" id="SSF48208">
    <property type="entry name" value="Six-hairpin glycosidases"/>
    <property type="match status" value="1"/>
</dbReference>
<accession>A0A4U1I3J5</accession>
<dbReference type="InterPro" id="IPR032790">
    <property type="entry name" value="GDE_C"/>
</dbReference>
<dbReference type="InterPro" id="IPR008928">
    <property type="entry name" value="6-hairpin_glycosidase_sf"/>
</dbReference>
<feature type="compositionally biased region" description="Basic and acidic residues" evidence="1">
    <location>
        <begin position="9"/>
        <end position="18"/>
    </location>
</feature>
<feature type="domain" description="Glycogen debranching enzyme C-terminal" evidence="2">
    <location>
        <begin position="299"/>
        <end position="656"/>
    </location>
</feature>
<dbReference type="InterPro" id="IPR010401">
    <property type="entry name" value="AGL/Gdb1"/>
</dbReference>
<dbReference type="PANTHER" id="PTHR10569:SF2">
    <property type="entry name" value="GLYCOGEN DEBRANCHING ENZYME"/>
    <property type="match status" value="1"/>
</dbReference>
<evidence type="ECO:0000313" key="5">
    <source>
        <dbReference type="Proteomes" id="UP000305539"/>
    </source>
</evidence>
<dbReference type="PANTHER" id="PTHR10569">
    <property type="entry name" value="GLYCOGEN DEBRANCHING ENZYME"/>
    <property type="match status" value="1"/>
</dbReference>
<dbReference type="InterPro" id="IPR012341">
    <property type="entry name" value="6hp_glycosidase-like_sf"/>
</dbReference>
<evidence type="ECO:0000259" key="3">
    <source>
        <dbReference type="Pfam" id="PF12439"/>
    </source>
</evidence>
<dbReference type="Pfam" id="PF12439">
    <property type="entry name" value="GDE_N"/>
    <property type="match status" value="1"/>
</dbReference>
<sequence>MTRTIPSEHLPDDAHSGARDASGASSFLAEQFDEHAEWLEPDGLGGFASGTAGGERTRRYHALLLAATHPPTGRVVLVNGLQAWLETPGGNVPLSTQRYLPDVVHPDLAPHLIAFDVAPWPVWRFRIDGAATLVYELFVAKGYGETVLRWRLEGAQDVAGPLRLKVRLLLSGRDHHALHHENAAFCFSCREAGGNVAWRPYGDLPAIAALTNGTYEHAPDWYRHFLYVRERERGLDFSEDLATPGVFAFDVAARDAVIILRPNGELGDDAKTRAAELARAEHARRAAFRSRTRLSADAYFVERGTGQTLVAGYPWFTDWGRDTFIALRGLALGTRRYGDAEAILLDWSRTVSQGMLPNRFPDDGSEPEYNAVDASLWFIVAVHDYLRTDHASHTTRSTLRHAVDAVLEGYARGTRYAIGADTDGLVRAGVPGVQLTWMDAKVDGRVVTPRIGKPVEVQALWINALRTSLDWTAQWQSLEERATQAFLARFVNPQTGALYDVVDVDHEPGRVDASIRPNQIFAVGGLPFTLATGETARHIVEQVEADLLTPLGLRTLAPGDPNYAGAYTGNVRQRDAAYHQGTVWPWLIGPFVEAWLRVHGSSPHTRAEARRRFLAPLFAHLRVDGLGHVCEIADGDAPHAPRGTPFQAWSLGELLRIESLLASVQPNGRSGTVRRT</sequence>
<dbReference type="GO" id="GO:0005980">
    <property type="term" value="P:glycogen catabolic process"/>
    <property type="evidence" value="ECO:0007669"/>
    <property type="project" value="InterPro"/>
</dbReference>
<dbReference type="Gene3D" id="1.50.10.10">
    <property type="match status" value="1"/>
</dbReference>
<dbReference type="Proteomes" id="UP000305539">
    <property type="component" value="Unassembled WGS sequence"/>
</dbReference>
<dbReference type="OrthoDB" id="9761875at2"/>
<evidence type="ECO:0000259" key="2">
    <source>
        <dbReference type="Pfam" id="PF06202"/>
    </source>
</evidence>
<proteinExistence type="predicted"/>
<dbReference type="RefSeq" id="WP_136896085.1">
    <property type="nucleotide sequence ID" value="NZ_SWJE01000008.1"/>
</dbReference>
<feature type="domain" description="Glycogen debranching enzyme bacterial and archaeal type N-terminal" evidence="3">
    <location>
        <begin position="37"/>
        <end position="257"/>
    </location>
</feature>
<reference evidence="4 5" key="1">
    <citation type="submission" date="2019-04" db="EMBL/GenBank/DDBJ databases">
        <title>Trinickia sp. 7GSK02, isolated from subtropical forest soil.</title>
        <authorList>
            <person name="Gao Z.-H."/>
            <person name="Qiu L.-H."/>
        </authorList>
    </citation>
    <scope>NUCLEOTIDE SEQUENCE [LARGE SCALE GENOMIC DNA]</scope>
    <source>
        <strain evidence="4 5">7GSK02</strain>
    </source>
</reference>
<gene>
    <name evidence="4" type="ORF">FAZ69_16230</name>
</gene>
<feature type="region of interest" description="Disordered" evidence="1">
    <location>
        <begin position="1"/>
        <end position="23"/>
    </location>
</feature>
<dbReference type="GO" id="GO:0004135">
    <property type="term" value="F:amylo-alpha-1,6-glucosidase activity"/>
    <property type="evidence" value="ECO:0007669"/>
    <property type="project" value="InterPro"/>
</dbReference>
<comment type="caution">
    <text evidence="4">The sequence shown here is derived from an EMBL/GenBank/DDBJ whole genome shotgun (WGS) entry which is preliminary data.</text>
</comment>
<dbReference type="InterPro" id="IPR024742">
    <property type="entry name" value="Glycogen_debranch_N"/>
</dbReference>
<dbReference type="GO" id="GO:0004134">
    <property type="term" value="F:4-alpha-glucanotransferase activity"/>
    <property type="evidence" value="ECO:0007669"/>
    <property type="project" value="InterPro"/>
</dbReference>
<name>A0A4U1I3J5_9BURK</name>
<evidence type="ECO:0000313" key="4">
    <source>
        <dbReference type="EMBL" id="TKC87821.1"/>
    </source>
</evidence>
<dbReference type="Pfam" id="PF06202">
    <property type="entry name" value="GDE_C"/>
    <property type="match status" value="1"/>
</dbReference>
<dbReference type="AlphaFoldDB" id="A0A4U1I3J5"/>